<evidence type="ECO:0000313" key="2">
    <source>
        <dbReference type="Proteomes" id="UP000521872"/>
    </source>
</evidence>
<dbReference type="Proteomes" id="UP000521872">
    <property type="component" value="Unassembled WGS sequence"/>
</dbReference>
<protein>
    <submittedName>
        <fullName evidence="1">Uncharacterized protein</fullName>
    </submittedName>
</protein>
<accession>A0A8H4QWR8</accession>
<organism evidence="1 2">
    <name type="scientific">Agrocybe pediades</name>
    <dbReference type="NCBI Taxonomy" id="84607"/>
    <lineage>
        <taxon>Eukaryota</taxon>
        <taxon>Fungi</taxon>
        <taxon>Dikarya</taxon>
        <taxon>Basidiomycota</taxon>
        <taxon>Agaricomycotina</taxon>
        <taxon>Agaricomycetes</taxon>
        <taxon>Agaricomycetidae</taxon>
        <taxon>Agaricales</taxon>
        <taxon>Agaricineae</taxon>
        <taxon>Strophariaceae</taxon>
        <taxon>Agrocybe</taxon>
    </lineage>
</organism>
<reference evidence="1 2" key="1">
    <citation type="submission" date="2019-12" db="EMBL/GenBank/DDBJ databases">
        <authorList>
            <person name="Floudas D."/>
            <person name="Bentzer J."/>
            <person name="Ahren D."/>
            <person name="Johansson T."/>
            <person name="Persson P."/>
            <person name="Tunlid A."/>
        </authorList>
    </citation>
    <scope>NUCLEOTIDE SEQUENCE [LARGE SCALE GENOMIC DNA]</scope>
    <source>
        <strain evidence="1 2">CBS 102.39</strain>
    </source>
</reference>
<dbReference type="InterPro" id="IPR032675">
    <property type="entry name" value="LRR_dom_sf"/>
</dbReference>
<dbReference type="EMBL" id="JAACJL010000017">
    <property type="protein sequence ID" value="KAF4618949.1"/>
    <property type="molecule type" value="Genomic_DNA"/>
</dbReference>
<dbReference type="AlphaFoldDB" id="A0A8H4QWR8"/>
<evidence type="ECO:0000313" key="1">
    <source>
        <dbReference type="EMBL" id="KAF4618949.1"/>
    </source>
</evidence>
<proteinExistence type="predicted"/>
<sequence length="472" mass="52428">MLLFPFPQELIDMIIDEAASSKSKLPSKPPSKPEQDSRTHTLIALSRVSRAFRERAHDHLFACIEFDGSPRATKAAARLLSLLKNDIQADHHPSHTDTDTDTAAGVKLASRITTLSCGIPQHNHLVLLYLAIMKKLFTGSAGKPCSLSLHFFYSPSWSSLPPTVAQDLFHVCHRPRVTSLSLTKLYDIPRNFFWHSHTSIKRLSLRSVSVSDSTLLLPESFFAIGMPGPGRCEPAVSLEYLHIQNEAPVLSLLTIPRATLEGVHAPPPATSIALFSRLKELHYSFPFNTVDSTIPSTALEEILIGCKGHLEVLQTSFAKLGAAKLLIRLPKLPNLHTLQINASGLEASTFFDLTDLLTNFTSNQRLPNLHTIELKFNLSYSWLSHGDADVIRALYMLGSVALDELFVTQQESFARVRKLTLHCCSSGLHAPFLLSHMPGVLRRPEEYEPLIMSQFPRIASRENLTFSVHVAI</sequence>
<gene>
    <name evidence="1" type="ORF">D9613_009847</name>
</gene>
<keyword evidence="2" id="KW-1185">Reference proteome</keyword>
<name>A0A8H4QWR8_9AGAR</name>
<comment type="caution">
    <text evidence="1">The sequence shown here is derived from an EMBL/GenBank/DDBJ whole genome shotgun (WGS) entry which is preliminary data.</text>
</comment>
<dbReference type="Gene3D" id="3.80.10.10">
    <property type="entry name" value="Ribonuclease Inhibitor"/>
    <property type="match status" value="1"/>
</dbReference>